<comment type="caution">
    <text evidence="1">The sequence shown here is derived from an EMBL/GenBank/DDBJ whole genome shotgun (WGS) entry which is preliminary data.</text>
</comment>
<protein>
    <submittedName>
        <fullName evidence="1">Uncharacterized protein</fullName>
    </submittedName>
</protein>
<sequence>MDSENENTSKWILLREKIENLGTLKRTDGALFVQEVLKFLLETHRCNPENEE</sequence>
<proteinExistence type="predicted"/>
<dbReference type="EMBL" id="LAZR01000463">
    <property type="protein sequence ID" value="KKN67890.1"/>
    <property type="molecule type" value="Genomic_DNA"/>
</dbReference>
<reference evidence="1" key="1">
    <citation type="journal article" date="2015" name="Nature">
        <title>Complex archaea that bridge the gap between prokaryotes and eukaryotes.</title>
        <authorList>
            <person name="Spang A."/>
            <person name="Saw J.H."/>
            <person name="Jorgensen S.L."/>
            <person name="Zaremba-Niedzwiedzka K."/>
            <person name="Martijn J."/>
            <person name="Lind A.E."/>
            <person name="van Eijk R."/>
            <person name="Schleper C."/>
            <person name="Guy L."/>
            <person name="Ettema T.J."/>
        </authorList>
    </citation>
    <scope>NUCLEOTIDE SEQUENCE</scope>
</reference>
<accession>A0A0F9SG95</accession>
<organism evidence="1">
    <name type="scientific">marine sediment metagenome</name>
    <dbReference type="NCBI Taxonomy" id="412755"/>
    <lineage>
        <taxon>unclassified sequences</taxon>
        <taxon>metagenomes</taxon>
        <taxon>ecological metagenomes</taxon>
    </lineage>
</organism>
<dbReference type="AlphaFoldDB" id="A0A0F9SG95"/>
<evidence type="ECO:0000313" key="1">
    <source>
        <dbReference type="EMBL" id="KKN67890.1"/>
    </source>
</evidence>
<name>A0A0F9SG95_9ZZZZ</name>
<gene>
    <name evidence="1" type="ORF">LCGC14_0456770</name>
</gene>